<dbReference type="RefSeq" id="WP_344385910.1">
    <property type="nucleotide sequence ID" value="NZ_BAAATA010000048.1"/>
</dbReference>
<dbReference type="InterPro" id="IPR001322">
    <property type="entry name" value="Lamin_tail_dom"/>
</dbReference>
<gene>
    <name evidence="3" type="ORF">GCM10010406_52400</name>
</gene>
<evidence type="ECO:0000313" key="4">
    <source>
        <dbReference type="Proteomes" id="UP001501358"/>
    </source>
</evidence>
<name>A0ABP6A3J7_9ACTN</name>
<sequence>MTRTRVLAAAAAIVGTTAALLAPATTAHAAGSIHLYRVYYDSPGSDTGSNTSLNAEYVQIHNSHSYAVQLQGYTVRDNAGYTYTFPSYKISAGKTVKVHTGKGTKEAGHLYWGRTWYVWNNTDDKATLRKPSGTIVDTCSYNSSASDYKMC</sequence>
<dbReference type="SUPFAM" id="SSF74853">
    <property type="entry name" value="Lamin A/C globular tail domain"/>
    <property type="match status" value="1"/>
</dbReference>
<protein>
    <recommendedName>
        <fullName evidence="2">LTD domain-containing protein</fullName>
    </recommendedName>
</protein>
<evidence type="ECO:0000259" key="2">
    <source>
        <dbReference type="PROSITE" id="PS51841"/>
    </source>
</evidence>
<keyword evidence="1" id="KW-0732">Signal</keyword>
<accession>A0ABP6A3J7</accession>
<dbReference type="Gene3D" id="2.60.40.1260">
    <property type="entry name" value="Lamin Tail domain"/>
    <property type="match status" value="1"/>
</dbReference>
<organism evidence="3 4">
    <name type="scientific">Streptomyces thermolineatus</name>
    <dbReference type="NCBI Taxonomy" id="44033"/>
    <lineage>
        <taxon>Bacteria</taxon>
        <taxon>Bacillati</taxon>
        <taxon>Actinomycetota</taxon>
        <taxon>Actinomycetes</taxon>
        <taxon>Kitasatosporales</taxon>
        <taxon>Streptomycetaceae</taxon>
        <taxon>Streptomyces</taxon>
    </lineage>
</organism>
<reference evidence="4" key="1">
    <citation type="journal article" date="2019" name="Int. J. Syst. Evol. Microbiol.">
        <title>The Global Catalogue of Microorganisms (GCM) 10K type strain sequencing project: providing services to taxonomists for standard genome sequencing and annotation.</title>
        <authorList>
            <consortium name="The Broad Institute Genomics Platform"/>
            <consortium name="The Broad Institute Genome Sequencing Center for Infectious Disease"/>
            <person name="Wu L."/>
            <person name="Ma J."/>
        </authorList>
    </citation>
    <scope>NUCLEOTIDE SEQUENCE [LARGE SCALE GENOMIC DNA]</scope>
    <source>
        <strain evidence="4">JCM 6307</strain>
    </source>
</reference>
<dbReference type="PROSITE" id="PS51841">
    <property type="entry name" value="LTD"/>
    <property type="match status" value="1"/>
</dbReference>
<dbReference type="EMBL" id="BAAATA010000048">
    <property type="protein sequence ID" value="GAA2509474.1"/>
    <property type="molecule type" value="Genomic_DNA"/>
</dbReference>
<comment type="caution">
    <text evidence="3">The sequence shown here is derived from an EMBL/GenBank/DDBJ whole genome shotgun (WGS) entry which is preliminary data.</text>
</comment>
<keyword evidence="4" id="KW-1185">Reference proteome</keyword>
<dbReference type="Proteomes" id="UP001501358">
    <property type="component" value="Unassembled WGS sequence"/>
</dbReference>
<dbReference type="Pfam" id="PF00932">
    <property type="entry name" value="LTD"/>
    <property type="match status" value="1"/>
</dbReference>
<proteinExistence type="predicted"/>
<feature type="domain" description="LTD" evidence="2">
    <location>
        <begin position="16"/>
        <end position="143"/>
    </location>
</feature>
<dbReference type="InterPro" id="IPR036415">
    <property type="entry name" value="Lamin_tail_dom_sf"/>
</dbReference>
<evidence type="ECO:0000256" key="1">
    <source>
        <dbReference type="SAM" id="SignalP"/>
    </source>
</evidence>
<evidence type="ECO:0000313" key="3">
    <source>
        <dbReference type="EMBL" id="GAA2509474.1"/>
    </source>
</evidence>
<feature type="chain" id="PRO_5047083296" description="LTD domain-containing protein" evidence="1">
    <location>
        <begin position="30"/>
        <end position="151"/>
    </location>
</feature>
<feature type="signal peptide" evidence="1">
    <location>
        <begin position="1"/>
        <end position="29"/>
    </location>
</feature>